<dbReference type="Proteomes" id="UP000186102">
    <property type="component" value="Unassembled WGS sequence"/>
</dbReference>
<comment type="caution">
    <text evidence="1">The sequence shown here is derived from an EMBL/GenBank/DDBJ whole genome shotgun (WGS) entry which is preliminary data.</text>
</comment>
<gene>
    <name evidence="1" type="ORF">DSOL_2934</name>
</gene>
<protein>
    <submittedName>
        <fullName evidence="1">Uncharacterized protein</fullName>
    </submittedName>
</protein>
<dbReference type="EMBL" id="MLBF01000022">
    <property type="protein sequence ID" value="OLN30816.1"/>
    <property type="molecule type" value="Genomic_DNA"/>
</dbReference>
<accession>A0A1Q8QU07</accession>
<name>A0A1Q8QU07_9FIRM</name>
<sequence length="63" mass="7649">MRDMFHLLTDMGFDYIMTSQVLWGCYDTVPSLAIYEIYRPKDIDVVTLFHYRWNGERRVLVEK</sequence>
<dbReference type="AlphaFoldDB" id="A0A1Q8QU07"/>
<evidence type="ECO:0000313" key="2">
    <source>
        <dbReference type="Proteomes" id="UP000186102"/>
    </source>
</evidence>
<reference evidence="1 2" key="1">
    <citation type="submission" date="2016-09" db="EMBL/GenBank/DDBJ databases">
        <title>Complete genome of Desulfosporosinus sp. OL.</title>
        <authorList>
            <person name="Mardanov A."/>
            <person name="Beletsky A."/>
            <person name="Panova A."/>
            <person name="Karnachuk O."/>
            <person name="Ravin N."/>
        </authorList>
    </citation>
    <scope>NUCLEOTIDE SEQUENCE [LARGE SCALE GENOMIC DNA]</scope>
    <source>
        <strain evidence="1 2">OL</strain>
    </source>
</reference>
<organism evidence="1 2">
    <name type="scientific">Desulfosporosinus metallidurans</name>
    <dbReference type="NCBI Taxonomy" id="1888891"/>
    <lineage>
        <taxon>Bacteria</taxon>
        <taxon>Bacillati</taxon>
        <taxon>Bacillota</taxon>
        <taxon>Clostridia</taxon>
        <taxon>Eubacteriales</taxon>
        <taxon>Desulfitobacteriaceae</taxon>
        <taxon>Desulfosporosinus</taxon>
    </lineage>
</organism>
<dbReference type="STRING" id="1888891.DSOL_2934"/>
<evidence type="ECO:0000313" key="1">
    <source>
        <dbReference type="EMBL" id="OLN30816.1"/>
    </source>
</evidence>
<keyword evidence="2" id="KW-1185">Reference proteome</keyword>
<proteinExistence type="predicted"/>